<evidence type="ECO:0000313" key="2">
    <source>
        <dbReference type="Proteomes" id="UP000054516"/>
    </source>
</evidence>
<dbReference type="AlphaFoldDB" id="A0A1S8A8Y0"/>
<sequence length="119" mass="13224">MGINKEVEALLAQVNVLELTRVASSLCSGKACKFHSWQHLGSGATMGCANYYAWIIFDDGVKRLARIHRTMALGDFPLGLVDYLIESEYTTLQFLERHPSVPAPRAHGFDLFPCRGNLV</sequence>
<dbReference type="OrthoDB" id="5327538at2759"/>
<protein>
    <submittedName>
        <fullName evidence="1">Putative aminoglycoside</fullName>
    </submittedName>
</protein>
<keyword evidence="2" id="KW-1185">Reference proteome</keyword>
<reference evidence="1" key="1">
    <citation type="submission" date="2016-03" db="EMBL/GenBank/DDBJ databases">
        <title>Draft genome sequence of Rosellinia necatrix.</title>
        <authorList>
            <person name="Kanematsu S."/>
        </authorList>
    </citation>
    <scope>NUCLEOTIDE SEQUENCE [LARGE SCALE GENOMIC DNA]</scope>
    <source>
        <strain evidence="1">W97</strain>
    </source>
</reference>
<gene>
    <name evidence="1" type="ORF">SAMD00023353_3401300</name>
</gene>
<organism evidence="1">
    <name type="scientific">Rosellinia necatrix</name>
    <name type="common">White root-rot fungus</name>
    <dbReference type="NCBI Taxonomy" id="77044"/>
    <lineage>
        <taxon>Eukaryota</taxon>
        <taxon>Fungi</taxon>
        <taxon>Dikarya</taxon>
        <taxon>Ascomycota</taxon>
        <taxon>Pezizomycotina</taxon>
        <taxon>Sordariomycetes</taxon>
        <taxon>Xylariomycetidae</taxon>
        <taxon>Xylariales</taxon>
        <taxon>Xylariaceae</taxon>
        <taxon>Rosellinia</taxon>
    </lineage>
</organism>
<dbReference type="Proteomes" id="UP000054516">
    <property type="component" value="Unassembled WGS sequence"/>
</dbReference>
<accession>A0A1S8A8Y0</accession>
<proteinExistence type="predicted"/>
<dbReference type="STRING" id="77044.A0A1S8A8Y0"/>
<evidence type="ECO:0000313" key="1">
    <source>
        <dbReference type="EMBL" id="GAW26511.1"/>
    </source>
</evidence>
<name>A0A1S8A8Y0_ROSNE</name>
<dbReference type="EMBL" id="DF977479">
    <property type="protein sequence ID" value="GAW26511.1"/>
    <property type="molecule type" value="Genomic_DNA"/>
</dbReference>